<dbReference type="EMBL" id="CP017707">
    <property type="protein sequence ID" value="AOZ51141.1"/>
    <property type="molecule type" value="Genomic_DNA"/>
</dbReference>
<name>A0A1D9LIS4_9NEIS</name>
<dbReference type="Proteomes" id="UP000178776">
    <property type="component" value="Chromosome"/>
</dbReference>
<reference evidence="1 2" key="1">
    <citation type="submission" date="2016-10" db="EMBL/GenBank/DDBJ databases">
        <title>Chromobacterium muskegensis sp. nov., an insecticidal bacterium isolated from Sphagnum bogs.</title>
        <authorList>
            <person name="Sparks M.E."/>
            <person name="Blackburn M.B."/>
            <person name="Gundersen-Rindal D.E."/>
            <person name="Mitchell A."/>
            <person name="Farrar R."/>
            <person name="Kuhar D."/>
        </authorList>
    </citation>
    <scope>NUCLEOTIDE SEQUENCE [LARGE SCALE GENOMIC DNA]</scope>
    <source>
        <strain evidence="1 2">21-1</strain>
    </source>
</reference>
<dbReference type="RefSeq" id="WP_046158641.1">
    <property type="nucleotide sequence ID" value="NZ_CP017707.1"/>
</dbReference>
<evidence type="ECO:0000313" key="2">
    <source>
        <dbReference type="Proteomes" id="UP000178776"/>
    </source>
</evidence>
<dbReference type="AlphaFoldDB" id="A0A1D9LIS4"/>
<gene>
    <name evidence="1" type="ORF">BKX93_14790</name>
</gene>
<sequence>MVQHWEDFLRNQSKLELMDFYRDEQEVLRACRLDSFSRRNIENAALAAMNLIDKADSANPKK</sequence>
<protein>
    <submittedName>
        <fullName evidence="1">Uncharacterized protein</fullName>
    </submittedName>
</protein>
<evidence type="ECO:0000313" key="1">
    <source>
        <dbReference type="EMBL" id="AOZ51141.1"/>
    </source>
</evidence>
<dbReference type="KEGG" id="cvc:BKX93_14790"/>
<organism evidence="1 2">
    <name type="scientific">Chromobacterium vaccinii</name>
    <dbReference type="NCBI Taxonomy" id="1108595"/>
    <lineage>
        <taxon>Bacteria</taxon>
        <taxon>Pseudomonadati</taxon>
        <taxon>Pseudomonadota</taxon>
        <taxon>Betaproteobacteria</taxon>
        <taxon>Neisseriales</taxon>
        <taxon>Chromobacteriaceae</taxon>
        <taxon>Chromobacterium</taxon>
    </lineage>
</organism>
<dbReference type="GeneID" id="68842473"/>
<proteinExistence type="predicted"/>
<accession>A0A1D9LIS4</accession>